<dbReference type="PANTHER" id="PTHR42648">
    <property type="entry name" value="TRANSPOSASE, PUTATIVE-RELATED"/>
    <property type="match status" value="1"/>
</dbReference>
<organism evidence="4 5">
    <name type="scientific">Tanacetum coccineum</name>
    <dbReference type="NCBI Taxonomy" id="301880"/>
    <lineage>
        <taxon>Eukaryota</taxon>
        <taxon>Viridiplantae</taxon>
        <taxon>Streptophyta</taxon>
        <taxon>Embryophyta</taxon>
        <taxon>Tracheophyta</taxon>
        <taxon>Spermatophyta</taxon>
        <taxon>Magnoliopsida</taxon>
        <taxon>eudicotyledons</taxon>
        <taxon>Gunneridae</taxon>
        <taxon>Pentapetalae</taxon>
        <taxon>asterids</taxon>
        <taxon>campanulids</taxon>
        <taxon>Asterales</taxon>
        <taxon>Asteraceae</taxon>
        <taxon>Asteroideae</taxon>
        <taxon>Anthemideae</taxon>
        <taxon>Anthemidinae</taxon>
        <taxon>Tanacetum</taxon>
    </lineage>
</organism>
<comment type="caution">
    <text evidence="4">The sequence shown here is derived from an EMBL/GenBank/DDBJ whole genome shotgun (WGS) entry which is preliminary data.</text>
</comment>
<dbReference type="InterPro" id="IPR001584">
    <property type="entry name" value="Integrase_cat-core"/>
</dbReference>
<feature type="compositionally biased region" description="Polar residues" evidence="2">
    <location>
        <begin position="807"/>
        <end position="825"/>
    </location>
</feature>
<evidence type="ECO:0000313" key="4">
    <source>
        <dbReference type="EMBL" id="GJT59090.1"/>
    </source>
</evidence>
<evidence type="ECO:0000313" key="5">
    <source>
        <dbReference type="Proteomes" id="UP001151760"/>
    </source>
</evidence>
<reference evidence="4" key="2">
    <citation type="submission" date="2022-01" db="EMBL/GenBank/DDBJ databases">
        <authorList>
            <person name="Yamashiro T."/>
            <person name="Shiraishi A."/>
            <person name="Satake H."/>
            <person name="Nakayama K."/>
        </authorList>
    </citation>
    <scope>NUCLEOTIDE SEQUENCE</scope>
</reference>
<evidence type="ECO:0000256" key="1">
    <source>
        <dbReference type="ARBA" id="ARBA00022670"/>
    </source>
</evidence>
<dbReference type="Gene3D" id="3.30.420.10">
    <property type="entry name" value="Ribonuclease H-like superfamily/Ribonuclease H"/>
    <property type="match status" value="1"/>
</dbReference>
<dbReference type="InterPro" id="IPR039537">
    <property type="entry name" value="Retrotran_Ty1/copia-like"/>
</dbReference>
<dbReference type="InterPro" id="IPR057670">
    <property type="entry name" value="SH3_retrovirus"/>
</dbReference>
<dbReference type="SUPFAM" id="SSF53098">
    <property type="entry name" value="Ribonuclease H-like"/>
    <property type="match status" value="1"/>
</dbReference>
<dbReference type="EMBL" id="BQNB010017078">
    <property type="protein sequence ID" value="GJT59090.1"/>
    <property type="molecule type" value="Genomic_DNA"/>
</dbReference>
<keyword evidence="1" id="KW-0645">Protease</keyword>
<feature type="region of interest" description="Disordered" evidence="2">
    <location>
        <begin position="416"/>
        <end position="435"/>
    </location>
</feature>
<dbReference type="Pfam" id="PF22936">
    <property type="entry name" value="Pol_BBD"/>
    <property type="match status" value="1"/>
</dbReference>
<dbReference type="PANTHER" id="PTHR42648:SF32">
    <property type="entry name" value="RIBONUCLEASE H-LIKE DOMAIN, GAG-PRE-INTEGRASE DOMAIN PROTEIN-RELATED"/>
    <property type="match status" value="1"/>
</dbReference>
<protein>
    <submittedName>
        <fullName evidence="4">Retrovirus-related pol polyprotein from transposon TNT 1-94</fullName>
    </submittedName>
</protein>
<gene>
    <name evidence="4" type="ORF">Tco_1002623</name>
</gene>
<feature type="domain" description="Integrase catalytic" evidence="3">
    <location>
        <begin position="530"/>
        <end position="685"/>
    </location>
</feature>
<keyword evidence="1" id="KW-0378">Hydrolase</keyword>
<dbReference type="InterPro" id="IPR054722">
    <property type="entry name" value="PolX-like_BBD"/>
</dbReference>
<keyword evidence="5" id="KW-1185">Reference proteome</keyword>
<dbReference type="InterPro" id="IPR012337">
    <property type="entry name" value="RNaseH-like_sf"/>
</dbReference>
<sequence length="833" mass="94228">MNELVNDGIKLSKLEINTGFINGLPKKWLSFCQSLKNTNHVKDSELASLFGKLKYEENLIDSIYETKKNKSLVSTTLLSTAFISTSLSRTFKISLMMKRKQEAVMSSTVQKQLTKLNATNVARNVILQETAGQKLQFPHINYPFNQNLSIPLSKKPKIRPTKDFEAKYNKVKAKLALLSSSASASKAATIKNKGPIAEAYEWDKEEVSPDDNEIVEVKLLVLKQAKLDFLTMSHVNTEILKENKNLRIELKELTAITETWLNRSYKVNQCISEQIPFQKKRILGVDQLTEDPSSSGQKDLVFVKSSTDNTKVSIPDVQRPWLSEAEGFILPNHDTGRILPAESQRNTTDPSVVVTDSSATEYDSADESLVCSTPLPPLKKLDGAEPTSRSNTIKSILRSKSTFKAEALKGVKINKPSLTPAKGNKSSSASKINLAPGGKLKSEKIKDDPPLVICDIRNPIWYLDSGCSRHMTGVKSYLHKYEEQLGPKVVFGDDSTRVTKGYGSIKCNGIVFTKFDEKRGTIFNSNKEIVMIAPRVRDVYVLDMTSSAQESCFFAKASENLNWLWHKRLAHLNFKTINKLTSSIKKCLHLLHMDLFRPVTPRSINHEKYTLVIVDEYSRNSILVNFCDERWISQNFSSPYTPEQNGVAERKNRTLIEAARTMLSGFVFSKKYWGKVVATRIPNINFLHVFGCPVYIHNHKDHLGKFDEKVDDGYLLGYSLVSKAFRVFNTRRYQTEETYHITFDESPDAIKFSKPSVDNINIAKNKRYPPDEYLHPYEPSQRYQTNNNDVSFIEPYEGPEPVVLESEVSSDQNGQTDQNDQSIQNDEIVDPTP</sequence>
<dbReference type="InterPro" id="IPR036397">
    <property type="entry name" value="RNaseH_sf"/>
</dbReference>
<reference evidence="4" key="1">
    <citation type="journal article" date="2022" name="Int. J. Mol. Sci.">
        <title>Draft Genome of Tanacetum Coccineum: Genomic Comparison of Closely Related Tanacetum-Family Plants.</title>
        <authorList>
            <person name="Yamashiro T."/>
            <person name="Shiraishi A."/>
            <person name="Nakayama K."/>
            <person name="Satake H."/>
        </authorList>
    </citation>
    <scope>NUCLEOTIDE SEQUENCE</scope>
</reference>
<dbReference type="PROSITE" id="PS50994">
    <property type="entry name" value="INTEGRASE"/>
    <property type="match status" value="1"/>
</dbReference>
<evidence type="ECO:0000259" key="3">
    <source>
        <dbReference type="PROSITE" id="PS50994"/>
    </source>
</evidence>
<dbReference type="Proteomes" id="UP001151760">
    <property type="component" value="Unassembled WGS sequence"/>
</dbReference>
<feature type="region of interest" description="Disordered" evidence="2">
    <location>
        <begin position="790"/>
        <end position="833"/>
    </location>
</feature>
<evidence type="ECO:0000256" key="2">
    <source>
        <dbReference type="SAM" id="MobiDB-lite"/>
    </source>
</evidence>
<dbReference type="Pfam" id="PF25597">
    <property type="entry name" value="SH3_retrovirus"/>
    <property type="match status" value="1"/>
</dbReference>
<dbReference type="InterPro" id="IPR025724">
    <property type="entry name" value="GAG-pre-integrase_dom"/>
</dbReference>
<accession>A0ABQ5F743</accession>
<dbReference type="Pfam" id="PF13976">
    <property type="entry name" value="gag_pre-integrs"/>
    <property type="match status" value="1"/>
</dbReference>
<name>A0ABQ5F743_9ASTR</name>
<proteinExistence type="predicted"/>